<sequence>MTGKPVGISDMTLFVPTPKIDLSTLLETRAAADPRFARRLRLAIESTNQLAMRFPAPWEDPVTLAAQASDELLRRGGDAEGRARSLRFLATGTETSVDMSKPISAYVQGALQRNGHDLPQTLSTFQVQHACAGGTLALMSVASLLQTTGRQGDRGLVMCTDIARYETPSTAEITQGAGAVAMLVEENPRLLEMNLASTGFSSSDVDDFFRPLGSVTARVKGRYSVDCYNEALEIAFLDHCARAGTDPARTLKETDLFVVHVPFHKMALMGMSRLVERYLETAPAETRAFLQERNFQAGIEAIRHIGNTYSASAFISLMFTLAERYQAEGDALAGKKILLASYGSGNTMSVVSLTVAPDAPQVLASWDMEHVLSEARPASFADYQTFVGEVPPKETSDTSSIPPGRYYLKEIRDDQYRIYECSTP</sequence>
<comment type="similarity">
    <text evidence="1">Belongs to the thiolase-like superfamily. HMG-CoA synthase family.</text>
</comment>
<organism evidence="5 6">
    <name type="scientific">Alkalispirochaeta americana</name>
    <dbReference type="NCBI Taxonomy" id="159291"/>
    <lineage>
        <taxon>Bacteria</taxon>
        <taxon>Pseudomonadati</taxon>
        <taxon>Spirochaetota</taxon>
        <taxon>Spirochaetia</taxon>
        <taxon>Spirochaetales</taxon>
        <taxon>Spirochaetaceae</taxon>
        <taxon>Alkalispirochaeta</taxon>
    </lineage>
</organism>
<reference evidence="5 6" key="1">
    <citation type="submission" date="2017-01" db="EMBL/GenBank/DDBJ databases">
        <authorList>
            <person name="Mah S.A."/>
            <person name="Swanson W.J."/>
            <person name="Moy G.W."/>
            <person name="Vacquier V.D."/>
        </authorList>
    </citation>
    <scope>NUCLEOTIDE SEQUENCE [LARGE SCALE GENOMIC DNA]</scope>
    <source>
        <strain evidence="5 6">ASpG1</strain>
    </source>
</reference>
<dbReference type="InterPro" id="IPR013528">
    <property type="entry name" value="HMG_CoA_synth_N"/>
</dbReference>
<protein>
    <submittedName>
        <fullName evidence="5">Hydroxymethylglutaryl-CoA synthase</fullName>
    </submittedName>
</protein>
<gene>
    <name evidence="5" type="ORF">SAMN05920897_10856</name>
</gene>
<dbReference type="STRING" id="159291.SAMN05920897_10856"/>
<keyword evidence="2" id="KW-0808">Transferase</keyword>
<dbReference type="Pfam" id="PF01154">
    <property type="entry name" value="HMG_CoA_synt_N"/>
    <property type="match status" value="1"/>
</dbReference>
<accession>A0A1N6SF77</accession>
<dbReference type="OrthoDB" id="9769523at2"/>
<feature type="domain" description="Hydroxymethylglutaryl-coenzyme A synthase N-terminal" evidence="3">
    <location>
        <begin position="4"/>
        <end position="185"/>
    </location>
</feature>
<evidence type="ECO:0000313" key="5">
    <source>
        <dbReference type="EMBL" id="SIQ39689.1"/>
    </source>
</evidence>
<dbReference type="EMBL" id="FTMS01000008">
    <property type="protein sequence ID" value="SIQ39689.1"/>
    <property type="molecule type" value="Genomic_DNA"/>
</dbReference>
<dbReference type="CDD" id="cd00827">
    <property type="entry name" value="init_cond_enzymes"/>
    <property type="match status" value="1"/>
</dbReference>
<evidence type="ECO:0000256" key="1">
    <source>
        <dbReference type="ARBA" id="ARBA00007061"/>
    </source>
</evidence>
<dbReference type="InterPro" id="IPR016039">
    <property type="entry name" value="Thiolase-like"/>
</dbReference>
<evidence type="ECO:0000259" key="3">
    <source>
        <dbReference type="Pfam" id="PF01154"/>
    </source>
</evidence>
<dbReference type="InterPro" id="IPR013746">
    <property type="entry name" value="HMG_CoA_synt_C_dom"/>
</dbReference>
<dbReference type="GO" id="GO:0006084">
    <property type="term" value="P:acetyl-CoA metabolic process"/>
    <property type="evidence" value="ECO:0007669"/>
    <property type="project" value="InterPro"/>
</dbReference>
<dbReference type="AlphaFoldDB" id="A0A1N6SF77"/>
<dbReference type="RefSeq" id="WP_076488627.1">
    <property type="nucleotide sequence ID" value="NZ_FTMS01000008.1"/>
</dbReference>
<dbReference type="Proteomes" id="UP000186400">
    <property type="component" value="Unassembled WGS sequence"/>
</dbReference>
<evidence type="ECO:0000313" key="6">
    <source>
        <dbReference type="Proteomes" id="UP000186400"/>
    </source>
</evidence>
<dbReference type="SUPFAM" id="SSF53901">
    <property type="entry name" value="Thiolase-like"/>
    <property type="match status" value="2"/>
</dbReference>
<dbReference type="Gene3D" id="3.40.47.10">
    <property type="match status" value="1"/>
</dbReference>
<dbReference type="Pfam" id="PF08540">
    <property type="entry name" value="HMG_CoA_synt_C"/>
    <property type="match status" value="1"/>
</dbReference>
<evidence type="ECO:0000256" key="2">
    <source>
        <dbReference type="ARBA" id="ARBA00022679"/>
    </source>
</evidence>
<keyword evidence="6" id="KW-1185">Reference proteome</keyword>
<dbReference type="PANTHER" id="PTHR43323:SF2">
    <property type="entry name" value="HYDROXYMETHYLGLUTARYL-COA SYNTHASE"/>
    <property type="match status" value="1"/>
</dbReference>
<evidence type="ECO:0000259" key="4">
    <source>
        <dbReference type="Pfam" id="PF08540"/>
    </source>
</evidence>
<feature type="domain" description="Hydroxymethylglutaryl-coenzyme A synthase C-terminal" evidence="4">
    <location>
        <begin position="284"/>
        <end position="419"/>
    </location>
</feature>
<name>A0A1N6SF77_9SPIO</name>
<dbReference type="PANTHER" id="PTHR43323">
    <property type="entry name" value="3-HYDROXY-3-METHYLGLUTARYL COENZYME A SYNTHASE"/>
    <property type="match status" value="1"/>
</dbReference>
<dbReference type="GO" id="GO:0004421">
    <property type="term" value="F:hydroxymethylglutaryl-CoA synthase activity"/>
    <property type="evidence" value="ECO:0007669"/>
    <property type="project" value="InterPro"/>
</dbReference>
<proteinExistence type="inferred from homology"/>